<dbReference type="EMBL" id="LR746268">
    <property type="protein sequence ID" value="CAA7396879.1"/>
    <property type="molecule type" value="Genomic_DNA"/>
</dbReference>
<dbReference type="AlphaFoldDB" id="A0A7I8KGH4"/>
<evidence type="ECO:0000313" key="1">
    <source>
        <dbReference type="EMBL" id="CAA2620775.1"/>
    </source>
</evidence>
<evidence type="ECO:0000313" key="3">
    <source>
        <dbReference type="Proteomes" id="UP000663760"/>
    </source>
</evidence>
<organism evidence="2 3">
    <name type="scientific">Spirodela intermedia</name>
    <name type="common">Intermediate duckweed</name>
    <dbReference type="NCBI Taxonomy" id="51605"/>
    <lineage>
        <taxon>Eukaryota</taxon>
        <taxon>Viridiplantae</taxon>
        <taxon>Streptophyta</taxon>
        <taxon>Embryophyta</taxon>
        <taxon>Tracheophyta</taxon>
        <taxon>Spermatophyta</taxon>
        <taxon>Magnoliopsida</taxon>
        <taxon>Liliopsida</taxon>
        <taxon>Araceae</taxon>
        <taxon>Lemnoideae</taxon>
        <taxon>Spirodela</taxon>
    </lineage>
</organism>
<gene>
    <name evidence="1" type="ORF">SI7747_05006944</name>
    <name evidence="2" type="ORF">SI8410_05007542</name>
</gene>
<dbReference type="EMBL" id="LR743592">
    <property type="protein sequence ID" value="CAA2620775.1"/>
    <property type="molecule type" value="Genomic_DNA"/>
</dbReference>
<name>A0A7I8KGH4_SPIIN</name>
<dbReference type="Proteomes" id="UP000663760">
    <property type="component" value="Chromosome 5"/>
</dbReference>
<evidence type="ECO:0000313" key="2">
    <source>
        <dbReference type="EMBL" id="CAA7396879.1"/>
    </source>
</evidence>
<sequence length="210" mass="24179">MVSDASDDLFTVDNFSTFIKSAIDEHEGPNYFWLNKNEKHKELLKKGEAFIVLVGVFSKDSVVNCHRGRIIMFEIMKSLQQRYPSLQVFGFQSGRSICSLAAQSKILRTIMEEYITFPILLSEKEFTEISSEPCYLLFGDINSPRIHHRWDSELGAIVEAMQREESFHRGYERTVFYDMVISVVFFQLDDEIGVYFNLEFLGGRGNGKAA</sequence>
<accession>A0A7I8KGH4</accession>
<keyword evidence="3" id="KW-1185">Reference proteome</keyword>
<proteinExistence type="predicted"/>
<protein>
    <submittedName>
        <fullName evidence="2">Uncharacterized protein</fullName>
    </submittedName>
</protein>
<reference evidence="2" key="1">
    <citation type="submission" date="2020-02" db="EMBL/GenBank/DDBJ databases">
        <authorList>
            <person name="Scholz U."/>
            <person name="Mascher M."/>
            <person name="Fiebig A."/>
        </authorList>
    </citation>
    <scope>NUCLEOTIDE SEQUENCE</scope>
</reference>
<dbReference type="OrthoDB" id="273823at2759"/>